<protein>
    <submittedName>
        <fullName evidence="1">Uncharacterized protein</fullName>
    </submittedName>
</protein>
<dbReference type="EMBL" id="HACA01023312">
    <property type="protein sequence ID" value="CDW40673.1"/>
    <property type="molecule type" value="Transcribed_RNA"/>
</dbReference>
<proteinExistence type="predicted"/>
<accession>A0A0K2UQZ7</accession>
<name>A0A0K2UQZ7_LEPSM</name>
<reference evidence="1" key="1">
    <citation type="submission" date="2014-05" db="EMBL/GenBank/DDBJ databases">
        <authorList>
            <person name="Chronopoulou M."/>
        </authorList>
    </citation>
    <scope>NUCLEOTIDE SEQUENCE</scope>
    <source>
        <tissue evidence="1">Whole organism</tissue>
    </source>
</reference>
<organism evidence="1">
    <name type="scientific">Lepeophtheirus salmonis</name>
    <name type="common">Salmon louse</name>
    <name type="synonym">Caligus salmonis</name>
    <dbReference type="NCBI Taxonomy" id="72036"/>
    <lineage>
        <taxon>Eukaryota</taxon>
        <taxon>Metazoa</taxon>
        <taxon>Ecdysozoa</taxon>
        <taxon>Arthropoda</taxon>
        <taxon>Crustacea</taxon>
        <taxon>Multicrustacea</taxon>
        <taxon>Hexanauplia</taxon>
        <taxon>Copepoda</taxon>
        <taxon>Siphonostomatoida</taxon>
        <taxon>Caligidae</taxon>
        <taxon>Lepeophtheirus</taxon>
    </lineage>
</organism>
<evidence type="ECO:0000313" key="1">
    <source>
        <dbReference type="EMBL" id="CDW40673.1"/>
    </source>
</evidence>
<dbReference type="AlphaFoldDB" id="A0A0K2UQZ7"/>
<sequence length="20" mass="2089">MSAGIYLHAAIGDAIGIFLR</sequence>